<sequence length="109" mass="12801">MVVKQAGNGQRQHLWQNSRPKRSYPSKLPMLMDEGIQRFRERSLKRYKNMLVYLESSPDYCNADPGIVGVYADKQFERVFLIEFEWLWLQIFSTSLGAKEAIDYGFTSV</sequence>
<feature type="region of interest" description="Disordered" evidence="1">
    <location>
        <begin position="1"/>
        <end position="22"/>
    </location>
</feature>
<reference evidence="2 3" key="1">
    <citation type="submission" date="2018-11" db="EMBL/GenBank/DDBJ databases">
        <authorList>
            <consortium name="Pathogen Informatics"/>
        </authorList>
    </citation>
    <scope>NUCLEOTIDE SEQUENCE [LARGE SCALE GENOMIC DNA]</scope>
</reference>
<evidence type="ECO:0000256" key="1">
    <source>
        <dbReference type="SAM" id="MobiDB-lite"/>
    </source>
</evidence>
<organism evidence="2 3">
    <name type="scientific">Dibothriocephalus latus</name>
    <name type="common">Fish tapeworm</name>
    <name type="synonym">Diphyllobothrium latum</name>
    <dbReference type="NCBI Taxonomy" id="60516"/>
    <lineage>
        <taxon>Eukaryota</taxon>
        <taxon>Metazoa</taxon>
        <taxon>Spiralia</taxon>
        <taxon>Lophotrochozoa</taxon>
        <taxon>Platyhelminthes</taxon>
        <taxon>Cestoda</taxon>
        <taxon>Eucestoda</taxon>
        <taxon>Diphyllobothriidea</taxon>
        <taxon>Diphyllobothriidae</taxon>
        <taxon>Dibothriocephalus</taxon>
    </lineage>
</organism>
<evidence type="ECO:0000313" key="3">
    <source>
        <dbReference type="Proteomes" id="UP000281553"/>
    </source>
</evidence>
<proteinExistence type="predicted"/>
<name>A0A3P7RF15_DIBLA</name>
<protein>
    <submittedName>
        <fullName evidence="2">Uncharacterized protein</fullName>
    </submittedName>
</protein>
<gene>
    <name evidence="2" type="ORF">DILT_LOCUS18725</name>
</gene>
<evidence type="ECO:0000313" key="2">
    <source>
        <dbReference type="EMBL" id="VDN42082.1"/>
    </source>
</evidence>
<dbReference type="OrthoDB" id="5945655at2759"/>
<keyword evidence="3" id="KW-1185">Reference proteome</keyword>
<dbReference type="AlphaFoldDB" id="A0A3P7RF15"/>
<dbReference type="Proteomes" id="UP000281553">
    <property type="component" value="Unassembled WGS sequence"/>
</dbReference>
<dbReference type="EMBL" id="UYRU01103558">
    <property type="protein sequence ID" value="VDN42082.1"/>
    <property type="molecule type" value="Genomic_DNA"/>
</dbReference>
<feature type="compositionally biased region" description="Polar residues" evidence="1">
    <location>
        <begin position="7"/>
        <end position="18"/>
    </location>
</feature>
<accession>A0A3P7RF15</accession>